<proteinExistence type="predicted"/>
<dbReference type="EMBL" id="ACYH01000032">
    <property type="protein sequence ID" value="EEV20488.1"/>
    <property type="molecule type" value="Genomic_DNA"/>
</dbReference>
<sequence>MEACNKILYLDGHSLKEFSAAQDKEKILEVLQGGEEFP</sequence>
<dbReference type="RefSeq" id="WP_006188661.1">
    <property type="nucleotide sequence ID" value="NZ_ACYH01000032.1"/>
</dbReference>
<accession>C8PQ06</accession>
<dbReference type="Proteomes" id="UP000004509">
    <property type="component" value="Unassembled WGS sequence"/>
</dbReference>
<organism evidence="1 2">
    <name type="scientific">Treponema vincentii ATCC 35580</name>
    <dbReference type="NCBI Taxonomy" id="596324"/>
    <lineage>
        <taxon>Bacteria</taxon>
        <taxon>Pseudomonadati</taxon>
        <taxon>Spirochaetota</taxon>
        <taxon>Spirochaetia</taxon>
        <taxon>Spirochaetales</taxon>
        <taxon>Treponemataceae</taxon>
        <taxon>Treponema</taxon>
    </lineage>
</organism>
<gene>
    <name evidence="1" type="ORF">TREVI0001_0310</name>
</gene>
<name>C8PQ06_9SPIR</name>
<protein>
    <submittedName>
        <fullName evidence="1">Uncharacterized protein</fullName>
    </submittedName>
</protein>
<comment type="caution">
    <text evidence="1">The sequence shown here is derived from an EMBL/GenBank/DDBJ whole genome shotgun (WGS) entry which is preliminary data.</text>
</comment>
<reference evidence="1 2" key="1">
    <citation type="submission" date="2009-07" db="EMBL/GenBank/DDBJ databases">
        <authorList>
            <person name="Madupu R."/>
            <person name="Sebastian Y."/>
            <person name="Durkin A.S."/>
            <person name="Torralba M."/>
            <person name="Methe B."/>
            <person name="Sutton G.G."/>
            <person name="Strausberg R.L."/>
            <person name="Nelson K.E."/>
        </authorList>
    </citation>
    <scope>NUCLEOTIDE SEQUENCE [LARGE SCALE GENOMIC DNA]</scope>
    <source>
        <strain evidence="1 2">ATCC 35580</strain>
    </source>
</reference>
<evidence type="ECO:0000313" key="1">
    <source>
        <dbReference type="EMBL" id="EEV20488.1"/>
    </source>
</evidence>
<dbReference type="STRING" id="596324.TREVI0001_0310"/>
<evidence type="ECO:0000313" key="2">
    <source>
        <dbReference type="Proteomes" id="UP000004509"/>
    </source>
</evidence>
<dbReference type="AlphaFoldDB" id="C8PQ06"/>